<evidence type="ECO:0000313" key="1">
    <source>
        <dbReference type="EMBL" id="EPB88098.1"/>
    </source>
</evidence>
<dbReference type="EMBL" id="KE123957">
    <property type="protein sequence ID" value="EPB88098.1"/>
    <property type="molecule type" value="Genomic_DNA"/>
</dbReference>
<dbReference type="InParanoid" id="S2JZ45"/>
<evidence type="ECO:0000313" key="2">
    <source>
        <dbReference type="Proteomes" id="UP000014254"/>
    </source>
</evidence>
<sequence length="53" mass="5587">ASLSTISGIESMIVIELDPKEAELSMGTTLKVVLLGSQESSGELARRLIVLSN</sequence>
<dbReference type="Proteomes" id="UP000014254">
    <property type="component" value="Unassembled WGS sequence"/>
</dbReference>
<gene>
    <name evidence="1" type="ORF">HMPREF1544_05160</name>
</gene>
<dbReference type="VEuPathDB" id="FungiDB:HMPREF1544_05160"/>
<proteinExistence type="predicted"/>
<accession>S2JZ45</accession>
<organism evidence="1 2">
    <name type="scientific">Mucor circinelloides f. circinelloides (strain 1006PhL)</name>
    <name type="common">Mucormycosis agent</name>
    <name type="synonym">Calyptromyces circinelloides</name>
    <dbReference type="NCBI Taxonomy" id="1220926"/>
    <lineage>
        <taxon>Eukaryota</taxon>
        <taxon>Fungi</taxon>
        <taxon>Fungi incertae sedis</taxon>
        <taxon>Mucoromycota</taxon>
        <taxon>Mucoromycotina</taxon>
        <taxon>Mucoromycetes</taxon>
        <taxon>Mucorales</taxon>
        <taxon>Mucorineae</taxon>
        <taxon>Mucoraceae</taxon>
        <taxon>Mucor</taxon>
    </lineage>
</organism>
<dbReference type="AlphaFoldDB" id="S2JZ45"/>
<feature type="non-terminal residue" evidence="1">
    <location>
        <position position="1"/>
    </location>
</feature>
<protein>
    <submittedName>
        <fullName evidence="1">Uncharacterized protein</fullName>
    </submittedName>
</protein>
<reference evidence="2" key="1">
    <citation type="submission" date="2013-05" db="EMBL/GenBank/DDBJ databases">
        <title>The Genome sequence of Mucor circinelloides f. circinelloides 1006PhL.</title>
        <authorList>
            <consortium name="The Broad Institute Genomics Platform"/>
            <person name="Cuomo C."/>
            <person name="Earl A."/>
            <person name="Findley K."/>
            <person name="Lee S.C."/>
            <person name="Walker B."/>
            <person name="Young S."/>
            <person name="Zeng Q."/>
            <person name="Gargeya S."/>
            <person name="Fitzgerald M."/>
            <person name="Haas B."/>
            <person name="Abouelleil A."/>
            <person name="Allen A.W."/>
            <person name="Alvarado L."/>
            <person name="Arachchi H.M."/>
            <person name="Berlin A.M."/>
            <person name="Chapman S.B."/>
            <person name="Gainer-Dewar J."/>
            <person name="Goldberg J."/>
            <person name="Griggs A."/>
            <person name="Gujja S."/>
            <person name="Hansen M."/>
            <person name="Howarth C."/>
            <person name="Imamovic A."/>
            <person name="Ireland A."/>
            <person name="Larimer J."/>
            <person name="McCowan C."/>
            <person name="Murphy C."/>
            <person name="Pearson M."/>
            <person name="Poon T.W."/>
            <person name="Priest M."/>
            <person name="Roberts A."/>
            <person name="Saif S."/>
            <person name="Shea T."/>
            <person name="Sisk P."/>
            <person name="Sykes S."/>
            <person name="Wortman J."/>
            <person name="Nusbaum C."/>
            <person name="Birren B."/>
        </authorList>
    </citation>
    <scope>NUCLEOTIDE SEQUENCE [LARGE SCALE GENOMIC DNA]</scope>
    <source>
        <strain evidence="2">1006PhL</strain>
    </source>
</reference>
<keyword evidence="2" id="KW-1185">Reference proteome</keyword>
<name>S2JZ45_MUCC1</name>